<dbReference type="AlphaFoldDB" id="A0A0C9YYV1"/>
<dbReference type="Proteomes" id="UP000054018">
    <property type="component" value="Unassembled WGS sequence"/>
</dbReference>
<dbReference type="OrthoDB" id="10261439at2759"/>
<keyword evidence="2" id="KW-1185">Reference proteome</keyword>
<proteinExistence type="predicted"/>
<evidence type="ECO:0000313" key="2">
    <source>
        <dbReference type="Proteomes" id="UP000054018"/>
    </source>
</evidence>
<dbReference type="STRING" id="765257.A0A0C9YYV1"/>
<dbReference type="HOGENOM" id="CLU_983916_0_0_1"/>
<accession>A0A0C9YYV1</accession>
<name>A0A0C9YYV1_9AGAM</name>
<organism evidence="1 2">
    <name type="scientific">Pisolithus microcarpus 441</name>
    <dbReference type="NCBI Taxonomy" id="765257"/>
    <lineage>
        <taxon>Eukaryota</taxon>
        <taxon>Fungi</taxon>
        <taxon>Dikarya</taxon>
        <taxon>Basidiomycota</taxon>
        <taxon>Agaricomycotina</taxon>
        <taxon>Agaricomycetes</taxon>
        <taxon>Agaricomycetidae</taxon>
        <taxon>Boletales</taxon>
        <taxon>Sclerodermatineae</taxon>
        <taxon>Pisolithaceae</taxon>
        <taxon>Pisolithus</taxon>
    </lineage>
</organism>
<evidence type="ECO:0000313" key="1">
    <source>
        <dbReference type="EMBL" id="KIK13028.1"/>
    </source>
</evidence>
<reference evidence="1 2" key="1">
    <citation type="submission" date="2014-04" db="EMBL/GenBank/DDBJ databases">
        <authorList>
            <consortium name="DOE Joint Genome Institute"/>
            <person name="Kuo A."/>
            <person name="Kohler A."/>
            <person name="Costa M.D."/>
            <person name="Nagy L.G."/>
            <person name="Floudas D."/>
            <person name="Copeland A."/>
            <person name="Barry K.W."/>
            <person name="Cichocki N."/>
            <person name="Veneault-Fourrey C."/>
            <person name="LaButti K."/>
            <person name="Lindquist E.A."/>
            <person name="Lipzen A."/>
            <person name="Lundell T."/>
            <person name="Morin E."/>
            <person name="Murat C."/>
            <person name="Sun H."/>
            <person name="Tunlid A."/>
            <person name="Henrissat B."/>
            <person name="Grigoriev I.V."/>
            <person name="Hibbett D.S."/>
            <person name="Martin F."/>
            <person name="Nordberg H.P."/>
            <person name="Cantor M.N."/>
            <person name="Hua S.X."/>
        </authorList>
    </citation>
    <scope>NUCLEOTIDE SEQUENCE [LARGE SCALE GENOMIC DNA]</scope>
    <source>
        <strain evidence="1 2">441</strain>
    </source>
</reference>
<gene>
    <name evidence="1" type="ORF">PISMIDRAFT_25592</name>
</gene>
<reference evidence="2" key="2">
    <citation type="submission" date="2015-01" db="EMBL/GenBank/DDBJ databases">
        <title>Evolutionary Origins and Diversification of the Mycorrhizal Mutualists.</title>
        <authorList>
            <consortium name="DOE Joint Genome Institute"/>
            <consortium name="Mycorrhizal Genomics Consortium"/>
            <person name="Kohler A."/>
            <person name="Kuo A."/>
            <person name="Nagy L.G."/>
            <person name="Floudas D."/>
            <person name="Copeland A."/>
            <person name="Barry K.W."/>
            <person name="Cichocki N."/>
            <person name="Veneault-Fourrey C."/>
            <person name="LaButti K."/>
            <person name="Lindquist E.A."/>
            <person name="Lipzen A."/>
            <person name="Lundell T."/>
            <person name="Morin E."/>
            <person name="Murat C."/>
            <person name="Riley R."/>
            <person name="Ohm R."/>
            <person name="Sun H."/>
            <person name="Tunlid A."/>
            <person name="Henrissat B."/>
            <person name="Grigoriev I.V."/>
            <person name="Hibbett D.S."/>
            <person name="Martin F."/>
        </authorList>
    </citation>
    <scope>NUCLEOTIDE SEQUENCE [LARGE SCALE GENOMIC DNA]</scope>
    <source>
        <strain evidence="2">441</strain>
    </source>
</reference>
<protein>
    <submittedName>
        <fullName evidence="1">Uncharacterized protein</fullName>
    </submittedName>
</protein>
<sequence length="283" mass="31623">MAARTCQPGDHAAPFSGMCFCVPTPGACSSMSALSPLRPALLMSIMQTVMPAKNRQFRKLLHFCWEIYPKYNENVLSAMISVYLRRNAPLPPANIPGSQTPRTSHPTLPANLKHQYSSIRRAAMFALQNLHRQHPSLVPEHMGIELSLSSAHSVVHPVPLFANRPKQLSHSYSSDKSKQPSILVNPMFLGLGVISPSYGVQQTLVYSEEIWASLVVPKRRKLKQHVAETQSVSLEIEKKDSYLELVANMPVIYSPELTVRFTTACRSDHHARYPAPSNPHIWI</sequence>
<dbReference type="EMBL" id="KN834025">
    <property type="protein sequence ID" value="KIK13028.1"/>
    <property type="molecule type" value="Genomic_DNA"/>
</dbReference>